<evidence type="ECO:0000313" key="2">
    <source>
        <dbReference type="EMBL" id="ATC62982.1"/>
    </source>
</evidence>
<protein>
    <submittedName>
        <fullName evidence="2">Uncharacterized protein</fullName>
    </submittedName>
</protein>
<dbReference type="EMBL" id="CP023344">
    <property type="protein sequence ID" value="ATC62982.1"/>
    <property type="molecule type" value="Genomic_DNA"/>
</dbReference>
<name>A0A290QGG9_9BACT</name>
<organism evidence="2 3">
    <name type="scientific">Nibricoccus aquaticus</name>
    <dbReference type="NCBI Taxonomy" id="2576891"/>
    <lineage>
        <taxon>Bacteria</taxon>
        <taxon>Pseudomonadati</taxon>
        <taxon>Verrucomicrobiota</taxon>
        <taxon>Opitutia</taxon>
        <taxon>Opitutales</taxon>
        <taxon>Opitutaceae</taxon>
        <taxon>Nibricoccus</taxon>
    </lineage>
</organism>
<gene>
    <name evidence="2" type="ORF">CMV30_02825</name>
</gene>
<dbReference type="AlphaFoldDB" id="A0A290QGG9"/>
<sequence>MKRALLLYALLTFSGAGTILGLVKIAPHEFKGTKTTGIVRDYIRIEGSRTRWRPVIELTSAPTDVRVPAIIDWRSKWYDVGETIPILTLPGHGPLAGSFIVRWSFVFWMLLIFSFCAYQIIKTLRMKPEDHRSTR</sequence>
<evidence type="ECO:0000256" key="1">
    <source>
        <dbReference type="SAM" id="Phobius"/>
    </source>
</evidence>
<keyword evidence="3" id="KW-1185">Reference proteome</keyword>
<keyword evidence="1" id="KW-1133">Transmembrane helix</keyword>
<reference evidence="2 3" key="1">
    <citation type="submission" date="2017-09" db="EMBL/GenBank/DDBJ databases">
        <title>Complete genome sequence of Verrucomicrobial strain HZ-65, isolated from freshwater.</title>
        <authorList>
            <person name="Choi A."/>
        </authorList>
    </citation>
    <scope>NUCLEOTIDE SEQUENCE [LARGE SCALE GENOMIC DNA]</scope>
    <source>
        <strain evidence="2 3">HZ-65</strain>
    </source>
</reference>
<keyword evidence="1" id="KW-0472">Membrane</keyword>
<dbReference type="Proteomes" id="UP000217265">
    <property type="component" value="Chromosome"/>
</dbReference>
<evidence type="ECO:0000313" key="3">
    <source>
        <dbReference type="Proteomes" id="UP000217265"/>
    </source>
</evidence>
<feature type="transmembrane region" description="Helical" evidence="1">
    <location>
        <begin position="100"/>
        <end position="121"/>
    </location>
</feature>
<accession>A0A290QGG9</accession>
<keyword evidence="1" id="KW-0812">Transmembrane</keyword>
<dbReference type="KEGG" id="vbh:CMV30_02825"/>
<proteinExistence type="predicted"/>